<dbReference type="InterPro" id="IPR029526">
    <property type="entry name" value="PGBD"/>
</dbReference>
<comment type="caution">
    <text evidence="2">The sequence shown here is derived from an EMBL/GenBank/DDBJ whole genome shotgun (WGS) entry which is preliminary data.</text>
</comment>
<gene>
    <name evidence="2" type="ORF">QE152_g32297</name>
</gene>
<dbReference type="EMBL" id="JASPKY010000469">
    <property type="protein sequence ID" value="KAK9695840.1"/>
    <property type="molecule type" value="Genomic_DNA"/>
</dbReference>
<proteinExistence type="predicted"/>
<dbReference type="AlphaFoldDB" id="A0AAW1IZS4"/>
<name>A0AAW1IZS4_POPJA</name>
<feature type="domain" description="PiggyBac transposable element-derived protein" evidence="1">
    <location>
        <begin position="167"/>
        <end position="235"/>
    </location>
</feature>
<dbReference type="InterPro" id="IPR052638">
    <property type="entry name" value="PiggyBac_TE-derived"/>
</dbReference>
<dbReference type="PANTHER" id="PTHR47055:SF3">
    <property type="entry name" value="PHORBOL-ESTER_DAG-TYPE DOMAIN-CONTAINING PROTEIN"/>
    <property type="match status" value="1"/>
</dbReference>
<reference evidence="2 3" key="1">
    <citation type="journal article" date="2024" name="BMC Genomics">
        <title>De novo assembly and annotation of Popillia japonica's genome with initial clues to its potential as an invasive pest.</title>
        <authorList>
            <person name="Cucini C."/>
            <person name="Boschi S."/>
            <person name="Funari R."/>
            <person name="Cardaioli E."/>
            <person name="Iannotti N."/>
            <person name="Marturano G."/>
            <person name="Paoli F."/>
            <person name="Bruttini M."/>
            <person name="Carapelli A."/>
            <person name="Frati F."/>
            <person name="Nardi F."/>
        </authorList>
    </citation>
    <scope>NUCLEOTIDE SEQUENCE [LARGE SCALE GENOMIC DNA]</scope>
    <source>
        <strain evidence="2">DMR45628</strain>
    </source>
</reference>
<evidence type="ECO:0000313" key="2">
    <source>
        <dbReference type="EMBL" id="KAK9695840.1"/>
    </source>
</evidence>
<dbReference type="Proteomes" id="UP001458880">
    <property type="component" value="Unassembled WGS sequence"/>
</dbReference>
<evidence type="ECO:0000259" key="1">
    <source>
        <dbReference type="Pfam" id="PF13843"/>
    </source>
</evidence>
<evidence type="ECO:0000313" key="3">
    <source>
        <dbReference type="Proteomes" id="UP001458880"/>
    </source>
</evidence>
<dbReference type="GO" id="GO:0043565">
    <property type="term" value="F:sequence-specific DNA binding"/>
    <property type="evidence" value="ECO:0007669"/>
    <property type="project" value="TreeGrafter"/>
</dbReference>
<organism evidence="2 3">
    <name type="scientific">Popillia japonica</name>
    <name type="common">Japanese beetle</name>
    <dbReference type="NCBI Taxonomy" id="7064"/>
    <lineage>
        <taxon>Eukaryota</taxon>
        <taxon>Metazoa</taxon>
        <taxon>Ecdysozoa</taxon>
        <taxon>Arthropoda</taxon>
        <taxon>Hexapoda</taxon>
        <taxon>Insecta</taxon>
        <taxon>Pterygota</taxon>
        <taxon>Neoptera</taxon>
        <taxon>Endopterygota</taxon>
        <taxon>Coleoptera</taxon>
        <taxon>Polyphaga</taxon>
        <taxon>Scarabaeiformia</taxon>
        <taxon>Scarabaeidae</taxon>
        <taxon>Rutelinae</taxon>
        <taxon>Popillia</taxon>
    </lineage>
</organism>
<feature type="domain" description="PiggyBac transposable element-derived protein" evidence="1">
    <location>
        <begin position="72"/>
        <end position="120"/>
    </location>
</feature>
<sequence length="299" mass="35533">METFPHEDHWDSSDDELLSEKRKRLQMQKKRKTAIECNWEKTDPVYRLWNSVGALEEYTEHKRLLDGLANSNPVQVFEKFFDDYVIDYIVEQTFLYSTQHNRHEFTVNSAEIRTFIAHFLMKIIGIVVMMSYLARSENGCKCRKSEKPQLNATGRKRILFIAYGIVSVFEKFFDDYVIDYIVEQTFLYSTQHNRHEFTVNSAEIRTFIAILFFSGYHSLPQERMYWSNDEDLDNSNIDTSDKMFKLRPLMNILNNKFKQWGIFHTYLSIDEPMVRYFGRHSAKQFIRGKPTSLQKLGVS</sequence>
<keyword evidence="3" id="KW-1185">Reference proteome</keyword>
<dbReference type="Pfam" id="PF13843">
    <property type="entry name" value="DDE_Tnp_1_7"/>
    <property type="match status" value="2"/>
</dbReference>
<dbReference type="PANTHER" id="PTHR47055">
    <property type="entry name" value="DDE_TNP_1_7 DOMAIN-CONTAINING PROTEIN"/>
    <property type="match status" value="1"/>
</dbReference>
<accession>A0AAW1IZS4</accession>
<protein>
    <submittedName>
        <fullName evidence="2">Transposase IS4</fullName>
    </submittedName>
</protein>